<dbReference type="AlphaFoldDB" id="A0A2N2EAF1"/>
<comment type="caution">
    <text evidence="3">The sequence shown here is derived from an EMBL/GenBank/DDBJ whole genome shotgun (WGS) entry which is preliminary data.</text>
</comment>
<dbReference type="SUPFAM" id="SSF53448">
    <property type="entry name" value="Nucleotide-diphospho-sugar transferases"/>
    <property type="match status" value="1"/>
</dbReference>
<dbReference type="Pfam" id="PF00535">
    <property type="entry name" value="Glycos_transf_2"/>
    <property type="match status" value="1"/>
</dbReference>
<dbReference type="PANTHER" id="PTHR43685:SF2">
    <property type="entry name" value="GLYCOSYLTRANSFERASE 2-LIKE DOMAIN-CONTAINING PROTEIN"/>
    <property type="match status" value="1"/>
</dbReference>
<organism evidence="3 4">
    <name type="scientific">Candidatus Falkowbacteria bacterium HGW-Falkowbacteria-1</name>
    <dbReference type="NCBI Taxonomy" id="2013768"/>
    <lineage>
        <taxon>Bacteria</taxon>
        <taxon>Candidatus Falkowiibacteriota</taxon>
    </lineage>
</organism>
<feature type="transmembrane region" description="Helical" evidence="1">
    <location>
        <begin position="271"/>
        <end position="293"/>
    </location>
</feature>
<name>A0A2N2EAF1_9BACT</name>
<dbReference type="Proteomes" id="UP000233517">
    <property type="component" value="Unassembled WGS sequence"/>
</dbReference>
<reference evidence="3 4" key="1">
    <citation type="journal article" date="2017" name="ISME J.">
        <title>Potential for microbial H2 and metal transformations associated with novel bacteria and archaea in deep terrestrial subsurface sediments.</title>
        <authorList>
            <person name="Hernsdorf A.W."/>
            <person name="Amano Y."/>
            <person name="Miyakawa K."/>
            <person name="Ise K."/>
            <person name="Suzuki Y."/>
            <person name="Anantharaman K."/>
            <person name="Probst A."/>
            <person name="Burstein D."/>
            <person name="Thomas B.C."/>
            <person name="Banfield J.F."/>
        </authorList>
    </citation>
    <scope>NUCLEOTIDE SEQUENCE [LARGE SCALE GENOMIC DNA]</scope>
    <source>
        <strain evidence="3">HGW-Falkowbacteria-1</strain>
    </source>
</reference>
<gene>
    <name evidence="3" type="ORF">CVU82_00365</name>
</gene>
<dbReference type="InterPro" id="IPR001173">
    <property type="entry name" value="Glyco_trans_2-like"/>
</dbReference>
<evidence type="ECO:0000256" key="1">
    <source>
        <dbReference type="SAM" id="Phobius"/>
    </source>
</evidence>
<protein>
    <recommendedName>
        <fullName evidence="2">Glycosyltransferase 2-like domain-containing protein</fullName>
    </recommendedName>
</protein>
<sequence>MESFKSKSEEFPFVSVVVPVFNDEKRIGKCIESLISQSYPKDKYEIIIVDNNSNDGTVEIVKKYPVKILHENNIQSSYAARNLGIKNSKGEIIAFTDSDCIADKNWILNSILFFGENKCDLIAGDIKFFYKNEQDIFEILDSFVHFNQKKGVLSNKVPTANLFIKKYVFDKIGFFNSDLKSGADILLTNKAVLAGYNLCFSLGSIVYHPTRNFKELILKHRRIAYDNIPSRLQQGESVLFIIYSLLVDFLPQKKFFYKRIRNINYKKNKTFLSIKLFFANWFIIFITNIYRFVYLKDLLIKKFKKNEKN</sequence>
<accession>A0A2N2EAF1</accession>
<keyword evidence="1" id="KW-0472">Membrane</keyword>
<dbReference type="PANTHER" id="PTHR43685">
    <property type="entry name" value="GLYCOSYLTRANSFERASE"/>
    <property type="match status" value="1"/>
</dbReference>
<dbReference type="Gene3D" id="3.90.550.10">
    <property type="entry name" value="Spore Coat Polysaccharide Biosynthesis Protein SpsA, Chain A"/>
    <property type="match status" value="1"/>
</dbReference>
<proteinExistence type="predicted"/>
<evidence type="ECO:0000313" key="4">
    <source>
        <dbReference type="Proteomes" id="UP000233517"/>
    </source>
</evidence>
<evidence type="ECO:0000259" key="2">
    <source>
        <dbReference type="Pfam" id="PF00535"/>
    </source>
</evidence>
<dbReference type="InterPro" id="IPR029044">
    <property type="entry name" value="Nucleotide-diphossugar_trans"/>
</dbReference>
<keyword evidence="1" id="KW-1133">Transmembrane helix</keyword>
<keyword evidence="1" id="KW-0812">Transmembrane</keyword>
<evidence type="ECO:0000313" key="3">
    <source>
        <dbReference type="EMBL" id="PKM91652.1"/>
    </source>
</evidence>
<feature type="domain" description="Glycosyltransferase 2-like" evidence="2">
    <location>
        <begin position="15"/>
        <end position="160"/>
    </location>
</feature>
<dbReference type="InterPro" id="IPR050834">
    <property type="entry name" value="Glycosyltransf_2"/>
</dbReference>
<dbReference type="EMBL" id="PHAI01000001">
    <property type="protein sequence ID" value="PKM91652.1"/>
    <property type="molecule type" value="Genomic_DNA"/>
</dbReference>